<accession>A0A1B1M8H8</accession>
<feature type="domain" description="Tetratrico peptide repeat group 5" evidence="1">
    <location>
        <begin position="219"/>
        <end position="335"/>
    </location>
</feature>
<dbReference type="PATRIC" id="fig|1915.4.peg.2820"/>
<keyword evidence="3" id="KW-1185">Reference proteome</keyword>
<name>A0A1B1M8H8_STRLN</name>
<sequence>MLGAFLHVPAERALESGDRLLLADGDPLAADQVVAAVVLGAVQPLALAAVGGEGREDEPAIGVLAQGLADLVRVRLHVRLALHLGGQVFEAAGRRLGNGRLAVPAGSTARQCQYRRRAGQREARSGHPHLILRFLPATCRTGPRRGALLLDTAPAPGALKIPVRSLGRVCEGEPVNQDWEDRVAAAWATLDGYAEEEAPAFRAVIDALVAELPDGSPRGSFERACAWDSTGRSDRAVPLYREALAGGLDGYQGRRARIQLSSSLRNIGQAEEGVKLLTSELDAPSDELDDAVRATLALCLSSLGRDREGLSLVLGALAPHLPRYQRSMANYARALVEPPSDRLGG</sequence>
<dbReference type="Proteomes" id="UP000092598">
    <property type="component" value="Chromosome"/>
</dbReference>
<organism evidence="2 3">
    <name type="scientific">Streptomyces lincolnensis</name>
    <dbReference type="NCBI Taxonomy" id="1915"/>
    <lineage>
        <taxon>Bacteria</taxon>
        <taxon>Bacillati</taxon>
        <taxon>Actinomycetota</taxon>
        <taxon>Actinomycetes</taxon>
        <taxon>Kitasatosporales</taxon>
        <taxon>Streptomycetaceae</taxon>
        <taxon>Streptomyces</taxon>
    </lineage>
</organism>
<dbReference type="SUPFAM" id="SSF48452">
    <property type="entry name" value="TPR-like"/>
    <property type="match status" value="1"/>
</dbReference>
<evidence type="ECO:0000313" key="3">
    <source>
        <dbReference type="Proteomes" id="UP000092598"/>
    </source>
</evidence>
<dbReference type="Pfam" id="PF12688">
    <property type="entry name" value="TPR_5"/>
    <property type="match status" value="1"/>
</dbReference>
<dbReference type="InterPro" id="IPR041656">
    <property type="entry name" value="TPR_5"/>
</dbReference>
<dbReference type="KEGG" id="sls:SLINC_2549"/>
<dbReference type="Gene3D" id="1.25.40.10">
    <property type="entry name" value="Tetratricopeptide repeat domain"/>
    <property type="match status" value="1"/>
</dbReference>
<reference evidence="2 3" key="1">
    <citation type="submission" date="2016-07" db="EMBL/GenBank/DDBJ databases">
        <title>Enhancement of antibiotic productionsby engineered nitrateutilization in actinobacteria.</title>
        <authorList>
            <person name="Meng S.C."/>
        </authorList>
    </citation>
    <scope>NUCLEOTIDE SEQUENCE [LARGE SCALE GENOMIC DNA]</scope>
    <source>
        <strain evidence="2 3">NRRL 2936</strain>
    </source>
</reference>
<proteinExistence type="predicted"/>
<dbReference type="AlphaFoldDB" id="A0A1B1M8H8"/>
<gene>
    <name evidence="2" type="ORF">SLINC_2549</name>
</gene>
<evidence type="ECO:0000313" key="2">
    <source>
        <dbReference type="EMBL" id="ANS64773.1"/>
    </source>
</evidence>
<dbReference type="STRING" id="1915.SLINC_2549"/>
<dbReference type="EMBL" id="CP016438">
    <property type="protein sequence ID" value="ANS64773.1"/>
    <property type="molecule type" value="Genomic_DNA"/>
</dbReference>
<protein>
    <recommendedName>
        <fullName evidence="1">Tetratrico peptide repeat group 5 domain-containing protein</fullName>
    </recommendedName>
</protein>
<dbReference type="InterPro" id="IPR011990">
    <property type="entry name" value="TPR-like_helical_dom_sf"/>
</dbReference>
<evidence type="ECO:0000259" key="1">
    <source>
        <dbReference type="Pfam" id="PF12688"/>
    </source>
</evidence>